<comment type="similarity">
    <text evidence="2">Belongs to the thioredoxin family. DsbA subfamily.</text>
</comment>
<keyword evidence="4" id="KW-0732">Signal</keyword>
<dbReference type="InterPro" id="IPR023205">
    <property type="entry name" value="DsbA/DsbL"/>
</dbReference>
<feature type="domain" description="Thioredoxin" evidence="8">
    <location>
        <begin position="6"/>
        <end position="139"/>
    </location>
</feature>
<evidence type="ECO:0000256" key="7">
    <source>
        <dbReference type="ARBA" id="ARBA00023284"/>
    </source>
</evidence>
<proteinExistence type="inferred from homology"/>
<dbReference type="AlphaFoldDB" id="A0A382KPG3"/>
<dbReference type="PROSITE" id="PS51352">
    <property type="entry name" value="THIOREDOXIN_2"/>
    <property type="match status" value="1"/>
</dbReference>
<dbReference type="SUPFAM" id="SSF52833">
    <property type="entry name" value="Thioredoxin-like"/>
    <property type="match status" value="1"/>
</dbReference>
<dbReference type="InterPro" id="IPR036249">
    <property type="entry name" value="Thioredoxin-like_sf"/>
</dbReference>
<gene>
    <name evidence="9" type="ORF">METZ01_LOCUS279194</name>
</gene>
<dbReference type="CDD" id="cd03019">
    <property type="entry name" value="DsbA_DsbA"/>
    <property type="match status" value="1"/>
</dbReference>
<accession>A0A382KPG3</accession>
<evidence type="ECO:0000256" key="6">
    <source>
        <dbReference type="ARBA" id="ARBA00023157"/>
    </source>
</evidence>
<dbReference type="InterPro" id="IPR050824">
    <property type="entry name" value="Thiol_disulfide_DsbA"/>
</dbReference>
<comment type="subcellular location">
    <subcellularLocation>
        <location evidence="1">Periplasm</location>
    </subcellularLocation>
</comment>
<evidence type="ECO:0000256" key="5">
    <source>
        <dbReference type="ARBA" id="ARBA00022764"/>
    </source>
</evidence>
<dbReference type="Gene3D" id="3.40.30.10">
    <property type="entry name" value="Glutaredoxin"/>
    <property type="match status" value="1"/>
</dbReference>
<reference evidence="9" key="1">
    <citation type="submission" date="2018-05" db="EMBL/GenBank/DDBJ databases">
        <authorList>
            <person name="Lanie J.A."/>
            <person name="Ng W.-L."/>
            <person name="Kazmierczak K.M."/>
            <person name="Andrzejewski T.M."/>
            <person name="Davidsen T.M."/>
            <person name="Wayne K.J."/>
            <person name="Tettelin H."/>
            <person name="Glass J.I."/>
            <person name="Rusch D."/>
            <person name="Podicherti R."/>
            <person name="Tsui H.-C.T."/>
            <person name="Winkler M.E."/>
        </authorList>
    </citation>
    <scope>NUCLEOTIDE SEQUENCE</scope>
</reference>
<keyword evidence="5" id="KW-0574">Periplasm</keyword>
<dbReference type="InterPro" id="IPR017937">
    <property type="entry name" value="Thioredoxin_CS"/>
</dbReference>
<keyword evidence="7" id="KW-0676">Redox-active center</keyword>
<evidence type="ECO:0000313" key="9">
    <source>
        <dbReference type="EMBL" id="SVC26340.1"/>
    </source>
</evidence>
<dbReference type="GO" id="GO:0016491">
    <property type="term" value="F:oxidoreductase activity"/>
    <property type="evidence" value="ECO:0007669"/>
    <property type="project" value="InterPro"/>
</dbReference>
<dbReference type="PROSITE" id="PS00194">
    <property type="entry name" value="THIOREDOXIN_1"/>
    <property type="match status" value="1"/>
</dbReference>
<dbReference type="PIRSF" id="PIRSF001488">
    <property type="entry name" value="Tdi_protein"/>
    <property type="match status" value="1"/>
</dbReference>
<evidence type="ECO:0000259" key="8">
    <source>
        <dbReference type="PROSITE" id="PS51352"/>
    </source>
</evidence>
<dbReference type="PANTHER" id="PTHR35891:SF2">
    <property type="entry name" value="THIOL:DISULFIDE INTERCHANGE PROTEIN DSBA"/>
    <property type="match status" value="1"/>
</dbReference>
<evidence type="ECO:0000256" key="1">
    <source>
        <dbReference type="ARBA" id="ARBA00004418"/>
    </source>
</evidence>
<evidence type="ECO:0000256" key="4">
    <source>
        <dbReference type="ARBA" id="ARBA00022729"/>
    </source>
</evidence>
<organism evidence="9">
    <name type="scientific">marine metagenome</name>
    <dbReference type="NCBI Taxonomy" id="408172"/>
    <lineage>
        <taxon>unclassified sequences</taxon>
        <taxon>metagenomes</taxon>
        <taxon>ecological metagenomes</taxon>
    </lineage>
</organism>
<dbReference type="EMBL" id="UINC01081987">
    <property type="protein sequence ID" value="SVC26340.1"/>
    <property type="molecule type" value="Genomic_DNA"/>
</dbReference>
<evidence type="ECO:0000256" key="3">
    <source>
        <dbReference type="ARBA" id="ARBA00013831"/>
    </source>
</evidence>
<protein>
    <recommendedName>
        <fullName evidence="3">Thiol:disulfide interchange protein DsbA</fullName>
    </recommendedName>
</protein>
<dbReference type="PANTHER" id="PTHR35891">
    <property type="entry name" value="THIOL:DISULFIDE INTERCHANGE PROTEIN DSBA"/>
    <property type="match status" value="1"/>
</dbReference>
<keyword evidence="6" id="KW-1015">Disulfide bond</keyword>
<sequence length="207" mass="23768">MNLKKFLISFCFIFLTTSSIAEYKFGRDYGSLSRPLPIKKDGIVDVVEVFWYGCGHCYNLEPEVENWAKKQDRGVNFKKMPVTWGPTHRLHAKLFYTIEVLGMGDKAHTAVFTAIHNKSKPNYLGSEDAILSFLEKLGVERSKAIKYMNSFSVKQKVKRAVELSRQFKVTAVPMIFVDGQYRIEAKRSHSEMLKVVDHVIDLQRPVS</sequence>
<name>A0A382KPG3_9ZZZZ</name>
<dbReference type="InterPro" id="IPR001853">
    <property type="entry name" value="DSBA-like_thioredoxin_dom"/>
</dbReference>
<dbReference type="Pfam" id="PF01323">
    <property type="entry name" value="DSBA"/>
    <property type="match status" value="1"/>
</dbReference>
<evidence type="ECO:0000256" key="2">
    <source>
        <dbReference type="ARBA" id="ARBA00005791"/>
    </source>
</evidence>
<dbReference type="GO" id="GO:0042597">
    <property type="term" value="C:periplasmic space"/>
    <property type="evidence" value="ECO:0007669"/>
    <property type="project" value="UniProtKB-SubCell"/>
</dbReference>
<dbReference type="InterPro" id="IPR013766">
    <property type="entry name" value="Thioredoxin_domain"/>
</dbReference>